<dbReference type="RefSeq" id="WP_106747903.1">
    <property type="nucleotide sequence ID" value="NZ_CP027668.1"/>
</dbReference>
<evidence type="ECO:0000256" key="1">
    <source>
        <dbReference type="SAM" id="Phobius"/>
    </source>
</evidence>
<dbReference type="EMBL" id="CP027668">
    <property type="protein sequence ID" value="AVO44563.1"/>
    <property type="molecule type" value="Genomic_DNA"/>
</dbReference>
<gene>
    <name evidence="2" type="ORF">C6569_05535</name>
</gene>
<name>A0A2S0N9G1_9HYPH</name>
<evidence type="ECO:0000313" key="2">
    <source>
        <dbReference type="EMBL" id="AVO44563.1"/>
    </source>
</evidence>
<dbReference type="OrthoDB" id="8480163at2"/>
<keyword evidence="3" id="KW-1185">Reference proteome</keyword>
<accession>A0A2S0N9G1</accession>
<keyword evidence="1" id="KW-0812">Transmembrane</keyword>
<reference evidence="2 3" key="1">
    <citation type="submission" date="2018-03" db="EMBL/GenBank/DDBJ databases">
        <title>Genome sequencing of Phreatobacter sp.</title>
        <authorList>
            <person name="Kim S.-J."/>
            <person name="Heo J."/>
            <person name="Kwon S.-W."/>
        </authorList>
    </citation>
    <scope>NUCLEOTIDE SEQUENCE [LARGE SCALE GENOMIC DNA]</scope>
    <source>
        <strain evidence="2 3">S-12</strain>
    </source>
</reference>
<feature type="transmembrane region" description="Helical" evidence="1">
    <location>
        <begin position="17"/>
        <end position="36"/>
    </location>
</feature>
<organism evidence="2 3">
    <name type="scientific">Phreatobacter cathodiphilus</name>
    <dbReference type="NCBI Taxonomy" id="1868589"/>
    <lineage>
        <taxon>Bacteria</taxon>
        <taxon>Pseudomonadati</taxon>
        <taxon>Pseudomonadota</taxon>
        <taxon>Alphaproteobacteria</taxon>
        <taxon>Hyphomicrobiales</taxon>
        <taxon>Phreatobacteraceae</taxon>
        <taxon>Phreatobacter</taxon>
    </lineage>
</organism>
<evidence type="ECO:0000313" key="3">
    <source>
        <dbReference type="Proteomes" id="UP000237889"/>
    </source>
</evidence>
<dbReference type="Proteomes" id="UP000237889">
    <property type="component" value="Chromosome"/>
</dbReference>
<sequence length="152" mass="16511">MSVPGPSDELSPGRSRLLVGLFVVLTGLVILVPNALPVLTWWQASRGEAVTARWVGSETATSSRDTVGVPTFVFERRIGPMPQECRVPLVQYRHAPGGKPLHETLQVVPGTRCEDLVVLNDPPRERLPLILLGLAVLGGGLWLTLLARRRPA</sequence>
<feature type="transmembrane region" description="Helical" evidence="1">
    <location>
        <begin position="127"/>
        <end position="147"/>
    </location>
</feature>
<dbReference type="AlphaFoldDB" id="A0A2S0N9G1"/>
<keyword evidence="1" id="KW-0472">Membrane</keyword>
<proteinExistence type="predicted"/>
<dbReference type="KEGG" id="phr:C6569_05535"/>
<keyword evidence="1" id="KW-1133">Transmembrane helix</keyword>
<protein>
    <submittedName>
        <fullName evidence="2">Uncharacterized protein</fullName>
    </submittedName>
</protein>